<evidence type="ECO:0000256" key="2">
    <source>
        <dbReference type="ARBA" id="ARBA00022737"/>
    </source>
</evidence>
<dbReference type="Gene3D" id="2.130.10.10">
    <property type="entry name" value="YVTN repeat-like/Quinoprotein amine dehydrogenase"/>
    <property type="match status" value="3"/>
</dbReference>
<dbReference type="PROSITE" id="PS50082">
    <property type="entry name" value="WD_REPEATS_2"/>
    <property type="match status" value="4"/>
</dbReference>
<dbReference type="RefSeq" id="WP_166147582.1">
    <property type="nucleotide sequence ID" value="NZ_JAANYN010000005.1"/>
</dbReference>
<accession>A0ABX0HA63</accession>
<dbReference type="InterPro" id="IPR002372">
    <property type="entry name" value="PQQ_rpt_dom"/>
</dbReference>
<dbReference type="InterPro" id="IPR015943">
    <property type="entry name" value="WD40/YVTN_repeat-like_dom_sf"/>
</dbReference>
<reference evidence="5 6" key="1">
    <citation type="submission" date="2020-03" db="EMBL/GenBank/DDBJ databases">
        <title>Cyclobacterium plantarum sp. nov., a marine bacterium isolated from a coastal-marine wetland.</title>
        <authorList>
            <person name="Sanchez-Porro C."/>
            <person name="Ventosa A."/>
            <person name="Amoozegar M."/>
        </authorList>
    </citation>
    <scope>NUCLEOTIDE SEQUENCE [LARGE SCALE GENOMIC DNA]</scope>
    <source>
        <strain evidence="5 6">GBPx2</strain>
    </source>
</reference>
<evidence type="ECO:0000256" key="1">
    <source>
        <dbReference type="ARBA" id="ARBA00022574"/>
    </source>
</evidence>
<dbReference type="Pfam" id="PF00400">
    <property type="entry name" value="WD40"/>
    <property type="match status" value="4"/>
</dbReference>
<dbReference type="PRINTS" id="PR00320">
    <property type="entry name" value="GPROTEINBRPT"/>
</dbReference>
<dbReference type="PROSITE" id="PS00678">
    <property type="entry name" value="WD_REPEATS_1"/>
    <property type="match status" value="1"/>
</dbReference>
<organism evidence="5 6">
    <name type="scientific">Cyclobacterium plantarum</name>
    <dbReference type="NCBI Taxonomy" id="2716263"/>
    <lineage>
        <taxon>Bacteria</taxon>
        <taxon>Pseudomonadati</taxon>
        <taxon>Bacteroidota</taxon>
        <taxon>Cytophagia</taxon>
        <taxon>Cytophagales</taxon>
        <taxon>Cyclobacteriaceae</taxon>
        <taxon>Cyclobacterium</taxon>
    </lineage>
</organism>
<keyword evidence="1 3" id="KW-0853">WD repeat</keyword>
<evidence type="ECO:0000313" key="6">
    <source>
        <dbReference type="Proteomes" id="UP000649799"/>
    </source>
</evidence>
<dbReference type="PANTHER" id="PTHR19848:SF8">
    <property type="entry name" value="F-BOX AND WD REPEAT DOMAIN CONTAINING 7"/>
    <property type="match status" value="1"/>
</dbReference>
<dbReference type="SMART" id="SM00320">
    <property type="entry name" value="WD40"/>
    <property type="match status" value="6"/>
</dbReference>
<dbReference type="PROSITE" id="PS50294">
    <property type="entry name" value="WD_REPEATS_REGION"/>
    <property type="match status" value="3"/>
</dbReference>
<dbReference type="PANTHER" id="PTHR19848">
    <property type="entry name" value="WD40 REPEAT PROTEIN"/>
    <property type="match status" value="1"/>
</dbReference>
<comment type="caution">
    <text evidence="5">The sequence shown here is derived from an EMBL/GenBank/DDBJ whole genome shotgun (WGS) entry which is preliminary data.</text>
</comment>
<name>A0ABX0HA63_9BACT</name>
<dbReference type="InterPro" id="IPR019775">
    <property type="entry name" value="WD40_repeat_CS"/>
</dbReference>
<dbReference type="InterPro" id="IPR001680">
    <property type="entry name" value="WD40_rpt"/>
</dbReference>
<dbReference type="InterPro" id="IPR011047">
    <property type="entry name" value="Quinoprotein_ADH-like_sf"/>
</dbReference>
<protein>
    <submittedName>
        <fullName evidence="5">WD40 repeat domain-containing protein</fullName>
    </submittedName>
</protein>
<dbReference type="Pfam" id="PF13360">
    <property type="entry name" value="PQQ_2"/>
    <property type="match status" value="1"/>
</dbReference>
<evidence type="ECO:0000256" key="3">
    <source>
        <dbReference type="PROSITE-ProRule" id="PRU00221"/>
    </source>
</evidence>
<dbReference type="InterPro" id="IPR020472">
    <property type="entry name" value="WD40_PAC1"/>
</dbReference>
<evidence type="ECO:0000313" key="5">
    <source>
        <dbReference type="EMBL" id="NHE57773.1"/>
    </source>
</evidence>
<keyword evidence="2" id="KW-0677">Repeat</keyword>
<sequence length="304" mass="33875">MPKIQVNKLHTLSGHNHSVFALSEGLTPHHFYTGSGDGMVVEWDLRTPKDGLLLAKLPRSVYALTVDKKRNLLFIGQNFEGIHAIDLASKKEVWSLKVTANAIYDMKVVGDLLLVATGDGVLVVLNIEAQSPVKHLKISDQHLRVLAIDPVRGQFSVGASDHQVKVFDLKDWKPVAKLEGHSNSVFALQYSPDGKMLISGGRDARLKFWDTKDFKEKKSIAAHMFAINYLSFRDDGKYFVTCSMDKSIKLWDPDEGKLLKVIDKARHAGHGTSINKVYWSAYKDQVVAISDDHTVSVWDLGIGQ</sequence>
<gene>
    <name evidence="5" type="ORF">G9Q97_13235</name>
</gene>
<keyword evidence="6" id="KW-1185">Reference proteome</keyword>
<feature type="repeat" description="WD" evidence="3">
    <location>
        <begin position="267"/>
        <end position="304"/>
    </location>
</feature>
<dbReference type="CDD" id="cd00200">
    <property type="entry name" value="WD40"/>
    <property type="match status" value="1"/>
</dbReference>
<proteinExistence type="predicted"/>
<dbReference type="SUPFAM" id="SSF50998">
    <property type="entry name" value="Quinoprotein alcohol dehydrogenase-like"/>
    <property type="match status" value="1"/>
</dbReference>
<feature type="repeat" description="WD" evidence="3">
    <location>
        <begin position="220"/>
        <end position="261"/>
    </location>
</feature>
<evidence type="ECO:0000259" key="4">
    <source>
        <dbReference type="Pfam" id="PF13360"/>
    </source>
</evidence>
<feature type="repeat" description="WD" evidence="3">
    <location>
        <begin position="178"/>
        <end position="219"/>
    </location>
</feature>
<feature type="domain" description="Pyrrolo-quinoline quinone repeat" evidence="4">
    <location>
        <begin position="70"/>
        <end position="128"/>
    </location>
</feature>
<feature type="repeat" description="WD" evidence="3">
    <location>
        <begin position="12"/>
        <end position="47"/>
    </location>
</feature>
<dbReference type="Proteomes" id="UP000649799">
    <property type="component" value="Unassembled WGS sequence"/>
</dbReference>
<dbReference type="EMBL" id="JAANYN010000005">
    <property type="protein sequence ID" value="NHE57773.1"/>
    <property type="molecule type" value="Genomic_DNA"/>
</dbReference>